<proteinExistence type="predicted"/>
<dbReference type="PANTHER" id="PTHR23026:SF123">
    <property type="entry name" value="NAD(P)H NITROREDUCTASE RV3131-RELATED"/>
    <property type="match status" value="1"/>
</dbReference>
<comment type="caution">
    <text evidence="1">The sequence shown here is derived from an EMBL/GenBank/DDBJ whole genome shotgun (WGS) entry which is preliminary data.</text>
</comment>
<keyword evidence="2" id="KW-1185">Reference proteome</keyword>
<dbReference type="SUPFAM" id="SSF55469">
    <property type="entry name" value="FMN-dependent nitroreductase-like"/>
    <property type="match status" value="1"/>
</dbReference>
<evidence type="ECO:0000313" key="1">
    <source>
        <dbReference type="EMBL" id="MDV7136584.1"/>
    </source>
</evidence>
<reference evidence="1 2" key="1">
    <citation type="submission" date="2023-10" db="EMBL/GenBank/DDBJ databases">
        <title>Development of a sustainable strategy for remediation of hydrocarbon-contaminated territories based on the waste exchange concept.</title>
        <authorList>
            <person name="Krivoruchko A."/>
        </authorList>
    </citation>
    <scope>NUCLEOTIDE SEQUENCE [LARGE SCALE GENOMIC DNA]</scope>
    <source>
        <strain evidence="1 2">IEGM 1236</strain>
    </source>
</reference>
<accession>A0ABU4EZ94</accession>
<sequence length="326" mass="35317">MTQQPDADTLRTIIELACRAPSVHNSQPWLWALNGTELRLNADARHAVPVADPHGRQMVLSLGVVLHHLEAASAASGFRTSISRLPNPNRPDHLATIEFGGRRPPLPAFGERGAAIKRRFTDRLPMRAPAERTLQSVLDGVTPTIDAQLSLLPETSRQHVARTSKAIAAERRYDYAYHTELDWWTSDRDGRDSDEGVPTPTLLTASEAERVPVARDFSPAATGQPRRADISADEAAIVVLSSPTGGRHDLLRCGEALSVLLLEATVAGLSTCIVSHMTESPAGTATISRLIDGVGQPQVLVRIGIREGPTPKLTPRRPVEDVLDII</sequence>
<dbReference type="EMBL" id="JAWLUM010000004">
    <property type="protein sequence ID" value="MDV7136584.1"/>
    <property type="molecule type" value="Genomic_DNA"/>
</dbReference>
<name>A0ABU4EZ94_WILMA</name>
<organism evidence="1 2">
    <name type="scientific">Williamsia marianensis</name>
    <dbReference type="NCBI Taxonomy" id="85044"/>
    <lineage>
        <taxon>Bacteria</taxon>
        <taxon>Bacillati</taxon>
        <taxon>Actinomycetota</taxon>
        <taxon>Actinomycetes</taxon>
        <taxon>Mycobacteriales</taxon>
        <taxon>Nocardiaceae</taxon>
        <taxon>Williamsia</taxon>
    </lineage>
</organism>
<dbReference type="InterPro" id="IPR050627">
    <property type="entry name" value="Nitroreductase/BluB"/>
</dbReference>
<evidence type="ECO:0000313" key="2">
    <source>
        <dbReference type="Proteomes" id="UP001185792"/>
    </source>
</evidence>
<protein>
    <submittedName>
        <fullName evidence="1">NAD(P)H nitroreductase</fullName>
    </submittedName>
</protein>
<dbReference type="PANTHER" id="PTHR23026">
    <property type="entry name" value="NADPH NITROREDUCTASE"/>
    <property type="match status" value="1"/>
</dbReference>
<dbReference type="Gene3D" id="3.40.109.10">
    <property type="entry name" value="NADH Oxidase"/>
    <property type="match status" value="2"/>
</dbReference>
<dbReference type="InterPro" id="IPR000415">
    <property type="entry name" value="Nitroreductase-like"/>
</dbReference>
<gene>
    <name evidence="1" type="ORF">R4198_23060</name>
</gene>
<dbReference type="Proteomes" id="UP001185792">
    <property type="component" value="Unassembled WGS sequence"/>
</dbReference>
<dbReference type="NCBIfam" id="NF047509">
    <property type="entry name" value="Rv3131_FMN_oxido"/>
    <property type="match status" value="1"/>
</dbReference>
<dbReference type="RefSeq" id="WP_317714568.1">
    <property type="nucleotide sequence ID" value="NZ_JAWLUM010000004.1"/>
</dbReference>